<dbReference type="RefSeq" id="WP_011187329.1">
    <property type="nucleotide sequence ID" value="NC_006138.1"/>
</dbReference>
<protein>
    <submittedName>
        <fullName evidence="1">Uncharacterized protein</fullName>
    </submittedName>
</protein>
<keyword evidence="2" id="KW-1185">Reference proteome</keyword>
<dbReference type="HOGENOM" id="CLU_2218863_0_0_7"/>
<evidence type="ECO:0000313" key="2">
    <source>
        <dbReference type="Proteomes" id="UP000000602"/>
    </source>
</evidence>
<dbReference type="OrthoDB" id="5394106at2"/>
<dbReference type="KEGG" id="dps:DP0084"/>
<sequence>MKTQRDTDKKIIALIKMGDKILETAVEGHQKQYLNEKKFHDFRISALSFLSVTFGVTSQFYKEFEKEVTLPNPYQNRTCPRYPHGSAKRATGRLVGLHENRSLREI</sequence>
<evidence type="ECO:0000313" key="1">
    <source>
        <dbReference type="EMBL" id="CAG34813.1"/>
    </source>
</evidence>
<dbReference type="STRING" id="177439.DP0084"/>
<gene>
    <name evidence="1" type="ordered locus">DP0084</name>
</gene>
<proteinExistence type="predicted"/>
<dbReference type="Proteomes" id="UP000000602">
    <property type="component" value="Chromosome"/>
</dbReference>
<reference evidence="2" key="1">
    <citation type="journal article" date="2004" name="Environ. Microbiol.">
        <title>The genome of Desulfotalea psychrophila, a sulfate-reducing bacterium from permanently cold Arctic sediments.</title>
        <authorList>
            <person name="Rabus R."/>
            <person name="Ruepp A."/>
            <person name="Frickey T."/>
            <person name="Rattei T."/>
            <person name="Fartmann B."/>
            <person name="Stark M."/>
            <person name="Bauer M."/>
            <person name="Zibat A."/>
            <person name="Lombardot T."/>
            <person name="Becker I."/>
            <person name="Amann J."/>
            <person name="Gellner K."/>
            <person name="Teeling H."/>
            <person name="Leuschner W.D."/>
            <person name="Gloeckner F.-O."/>
            <person name="Lupas A.N."/>
            <person name="Amann R."/>
            <person name="Klenk H.-P."/>
        </authorList>
    </citation>
    <scope>NUCLEOTIDE SEQUENCE [LARGE SCALE GENOMIC DNA]</scope>
    <source>
        <strain evidence="2">DSM 12343 / LSv54</strain>
    </source>
</reference>
<name>Q6AS62_DESPS</name>
<organism evidence="1 2">
    <name type="scientific">Desulfotalea psychrophila (strain LSv54 / DSM 12343)</name>
    <dbReference type="NCBI Taxonomy" id="177439"/>
    <lineage>
        <taxon>Bacteria</taxon>
        <taxon>Pseudomonadati</taxon>
        <taxon>Thermodesulfobacteriota</taxon>
        <taxon>Desulfobulbia</taxon>
        <taxon>Desulfobulbales</taxon>
        <taxon>Desulfocapsaceae</taxon>
        <taxon>Desulfotalea</taxon>
    </lineage>
</organism>
<dbReference type="AlphaFoldDB" id="Q6AS62"/>
<accession>Q6AS62</accession>
<dbReference type="EMBL" id="CR522870">
    <property type="protein sequence ID" value="CAG34813.1"/>
    <property type="molecule type" value="Genomic_DNA"/>
</dbReference>